<gene>
    <name evidence="3" type="ORF">AWB78_01688</name>
</gene>
<dbReference type="RefSeq" id="WP_062604079.1">
    <property type="nucleotide sequence ID" value="NZ_FCOX02000006.1"/>
</dbReference>
<dbReference type="Gene3D" id="3.30.2310.20">
    <property type="entry name" value="RelE-like"/>
    <property type="match status" value="1"/>
</dbReference>
<name>A0A158AJB4_9BURK</name>
<keyword evidence="2" id="KW-1277">Toxin-antitoxin system</keyword>
<dbReference type="PANTHER" id="PTHR33755:SF6">
    <property type="entry name" value="PLASMID STABILIZATION SYSTEM PROTEIN"/>
    <property type="match status" value="1"/>
</dbReference>
<organism evidence="3 4">
    <name type="scientific">Caballeronia calidae</name>
    <dbReference type="NCBI Taxonomy" id="1777139"/>
    <lineage>
        <taxon>Bacteria</taxon>
        <taxon>Pseudomonadati</taxon>
        <taxon>Pseudomonadota</taxon>
        <taxon>Betaproteobacteria</taxon>
        <taxon>Burkholderiales</taxon>
        <taxon>Burkholderiaceae</taxon>
        <taxon>Caballeronia</taxon>
    </lineage>
</organism>
<dbReference type="InterPro" id="IPR051803">
    <property type="entry name" value="TA_system_RelE-like_toxin"/>
</dbReference>
<accession>A0A158AJB4</accession>
<dbReference type="Proteomes" id="UP000071859">
    <property type="component" value="Unassembled WGS sequence"/>
</dbReference>
<evidence type="ECO:0000313" key="3">
    <source>
        <dbReference type="EMBL" id="SAK57872.1"/>
    </source>
</evidence>
<dbReference type="PANTHER" id="PTHR33755">
    <property type="entry name" value="TOXIN PARE1-RELATED"/>
    <property type="match status" value="1"/>
</dbReference>
<sequence>MLPIRWTTKALNNLEELTDHIAEDSAWAAVDIFEQIQNAVIPAGTHPYLFRPGRVAGTREIVAHPNYIVVYEIVDGWIQVMGVVHSRRQYPI</sequence>
<comment type="caution">
    <text evidence="3">The sequence shown here is derived from an EMBL/GenBank/DDBJ whole genome shotgun (WGS) entry which is preliminary data.</text>
</comment>
<protein>
    <submittedName>
        <fullName evidence="3">Translation repressor RelE</fullName>
    </submittedName>
</protein>
<comment type="similarity">
    <text evidence="1">Belongs to the RelE toxin family.</text>
</comment>
<evidence type="ECO:0000256" key="1">
    <source>
        <dbReference type="ARBA" id="ARBA00006226"/>
    </source>
</evidence>
<evidence type="ECO:0000256" key="2">
    <source>
        <dbReference type="ARBA" id="ARBA00022649"/>
    </source>
</evidence>
<reference evidence="3" key="1">
    <citation type="submission" date="2016-01" db="EMBL/GenBank/DDBJ databases">
        <authorList>
            <person name="Peeters C."/>
        </authorList>
    </citation>
    <scope>NUCLEOTIDE SEQUENCE</scope>
    <source>
        <strain evidence="3">LMG 29321</strain>
    </source>
</reference>
<keyword evidence="4" id="KW-1185">Reference proteome</keyword>
<dbReference type="OrthoDB" id="9798046at2"/>
<dbReference type="InterPro" id="IPR007712">
    <property type="entry name" value="RelE/ParE_toxin"/>
</dbReference>
<dbReference type="Pfam" id="PF05016">
    <property type="entry name" value="ParE_toxin"/>
    <property type="match status" value="1"/>
</dbReference>
<dbReference type="AlphaFoldDB" id="A0A158AJB4"/>
<proteinExistence type="inferred from homology"/>
<dbReference type="EMBL" id="FCOX02000006">
    <property type="protein sequence ID" value="SAK57872.1"/>
    <property type="molecule type" value="Genomic_DNA"/>
</dbReference>
<evidence type="ECO:0000313" key="4">
    <source>
        <dbReference type="Proteomes" id="UP000071859"/>
    </source>
</evidence>
<dbReference type="InterPro" id="IPR035093">
    <property type="entry name" value="RelE/ParE_toxin_dom_sf"/>
</dbReference>